<evidence type="ECO:0000256" key="6">
    <source>
        <dbReference type="ARBA" id="ARBA00023033"/>
    </source>
</evidence>
<keyword evidence="10" id="KW-1185">Reference proteome</keyword>
<evidence type="ECO:0000256" key="3">
    <source>
        <dbReference type="ARBA" id="ARBA00022723"/>
    </source>
</evidence>
<dbReference type="SUPFAM" id="SSF48264">
    <property type="entry name" value="Cytochrome P450"/>
    <property type="match status" value="1"/>
</dbReference>
<gene>
    <name evidence="9" type="ORF">SPRG_09118</name>
</gene>
<dbReference type="GO" id="GO:0016125">
    <property type="term" value="P:sterol metabolic process"/>
    <property type="evidence" value="ECO:0007669"/>
    <property type="project" value="TreeGrafter"/>
</dbReference>
<evidence type="ECO:0000256" key="4">
    <source>
        <dbReference type="ARBA" id="ARBA00023002"/>
    </source>
</evidence>
<organism evidence="9 10">
    <name type="scientific">Saprolegnia parasitica (strain CBS 223.65)</name>
    <dbReference type="NCBI Taxonomy" id="695850"/>
    <lineage>
        <taxon>Eukaryota</taxon>
        <taxon>Sar</taxon>
        <taxon>Stramenopiles</taxon>
        <taxon>Oomycota</taxon>
        <taxon>Saprolegniomycetes</taxon>
        <taxon>Saprolegniales</taxon>
        <taxon>Saprolegniaceae</taxon>
        <taxon>Saprolegnia</taxon>
    </lineage>
</organism>
<dbReference type="Gene3D" id="1.10.630.10">
    <property type="entry name" value="Cytochrome P450"/>
    <property type="match status" value="1"/>
</dbReference>
<dbReference type="Proteomes" id="UP000030745">
    <property type="component" value="Unassembled WGS sequence"/>
</dbReference>
<dbReference type="GO" id="GO:0016702">
    <property type="term" value="F:oxidoreductase activity, acting on single donors with incorporation of molecular oxygen, incorporation of two atoms of oxygen"/>
    <property type="evidence" value="ECO:0007669"/>
    <property type="project" value="InterPro"/>
</dbReference>
<keyword evidence="3" id="KW-0479">Metal-binding</keyword>
<keyword evidence="4" id="KW-0560">Oxidoreductase</keyword>
<dbReference type="EMBL" id="KK583233">
    <property type="protein sequence ID" value="KDO25288.1"/>
    <property type="molecule type" value="Genomic_DNA"/>
</dbReference>
<proteinExistence type="inferred from homology"/>
<dbReference type="InterPro" id="IPR036226">
    <property type="entry name" value="LipOase_C_sf"/>
</dbReference>
<accession>A0A067C457</accession>
<dbReference type="SUPFAM" id="SSF48484">
    <property type="entry name" value="Lipoxigenase"/>
    <property type="match status" value="1"/>
</dbReference>
<dbReference type="RefSeq" id="XP_012203946.1">
    <property type="nucleotide sequence ID" value="XM_012348556.1"/>
</dbReference>
<evidence type="ECO:0000259" key="8">
    <source>
        <dbReference type="PROSITE" id="PS51393"/>
    </source>
</evidence>
<dbReference type="GO" id="GO:0004497">
    <property type="term" value="F:monooxygenase activity"/>
    <property type="evidence" value="ECO:0007669"/>
    <property type="project" value="UniProtKB-KW"/>
</dbReference>
<keyword evidence="6" id="KW-0503">Monooxygenase</keyword>
<dbReference type="InterPro" id="IPR036396">
    <property type="entry name" value="Cyt_P450_sf"/>
</dbReference>
<keyword evidence="2" id="KW-0349">Heme</keyword>
<dbReference type="Pfam" id="PF00305">
    <property type="entry name" value="Lipoxygenase"/>
    <property type="match status" value="1"/>
</dbReference>
<dbReference type="GO" id="GO:0016705">
    <property type="term" value="F:oxidoreductase activity, acting on paired donors, with incorporation or reduction of molecular oxygen"/>
    <property type="evidence" value="ECO:0007669"/>
    <property type="project" value="InterPro"/>
</dbReference>
<dbReference type="InterPro" id="IPR001128">
    <property type="entry name" value="Cyt_P450"/>
</dbReference>
<evidence type="ECO:0000256" key="7">
    <source>
        <dbReference type="SAM" id="MobiDB-lite"/>
    </source>
</evidence>
<dbReference type="GO" id="GO:0005506">
    <property type="term" value="F:iron ion binding"/>
    <property type="evidence" value="ECO:0007669"/>
    <property type="project" value="InterPro"/>
</dbReference>
<sequence>MGSQTSTPAGAAPSLRRAASLKKMIMFMKDPRTAMMDCRDHYGDVFLMESSLVNEKIMGFCGPEALLAYDTQVQAGKIVRAGAFPTGVLELLGSVIPTLDGDAHAKRKAALHVAFTPETLDTYKVKIREIIQHEHAAWAARGGSLSLALSCKKLVFHVFSATLLGLENVDDEYRELIETFVSSIRKSARKPDATGMDARTQVVEELIRPAIREAKARVAAEKPLPTVVDVLVADGRLSDEELGLELFHALFAGLGGVTCLAINSITVCIELPAIREKVSAAREAYLTKYPNEDDRWRHFADLGYMQHFLLEVKRFYVAGPTQLYGRATDDLEISTADGSFKVPKGCLATAGLEATSKHPDVWSDPHTFNPDRFAPQDASAQPSGSVDPDELKDGARDVTAPGLMYKFCPHSIGTARRCTGEGLTTLVLQCFVVSLFDFIWQMVPGQNYQLEEKSSTPTPVGQLMAVGFHRRALDRVVTFGTAGSDEDWHFLSLPQARELVGCGAADLYDDARMDLWTRLMIKLIGKKQAAWDRPFVDSCLKIPKHQKVLPKLTLIQTSIEIPTEDEDWPKQPWIEIKQSNFLRDHAPFIDDFTHTWLPGEDMERYVMSKLGHMWPRVNVHWNDRYSDRALELLAFNGFGQHLLMKLPEAHDDGSYYGICLDFMSVLEVRPGYAKYGADAYFNAKGKATKIVRGGVTSRPGEDGWEYAKLCFRGSLQTKVTAVDHLLGIHATVANYMVTSIREQLPPAHPVRRLLKPFTFRSVAINFGAGRSLFWPKGMLQRAYALTDKGMKQTWEYGLANFKYETFPERKARQNIDTLTLPFHEDGIEYWQICRTFANDYINLYYKSEDAISADADLKRFWTFLDEKLPFAMRPLNLENLKDFLAHGIFLVSSMHNHLGTIAEYVSDPAFCPSAWVEGELAGRPGTGVRLALIMTATGFTQPAITEDFSHIMLDDDAEAVCQAFTAAVTAQIAVVDARNATRVQPFQSFNPKTMEMAVSI</sequence>
<evidence type="ECO:0000313" key="10">
    <source>
        <dbReference type="Proteomes" id="UP000030745"/>
    </source>
</evidence>
<dbReference type="PROSITE" id="PS51393">
    <property type="entry name" value="LIPOXYGENASE_3"/>
    <property type="match status" value="1"/>
</dbReference>
<reference evidence="9 10" key="1">
    <citation type="journal article" date="2013" name="PLoS Genet.">
        <title>Distinctive expansion of potential virulence genes in the genome of the oomycete fish pathogen Saprolegnia parasitica.</title>
        <authorList>
            <person name="Jiang R.H."/>
            <person name="de Bruijn I."/>
            <person name="Haas B.J."/>
            <person name="Belmonte R."/>
            <person name="Lobach L."/>
            <person name="Christie J."/>
            <person name="van den Ackerveken G."/>
            <person name="Bottin A."/>
            <person name="Bulone V."/>
            <person name="Diaz-Moreno S.M."/>
            <person name="Dumas B."/>
            <person name="Fan L."/>
            <person name="Gaulin E."/>
            <person name="Govers F."/>
            <person name="Grenville-Briggs L.J."/>
            <person name="Horner N.R."/>
            <person name="Levin J.Z."/>
            <person name="Mammella M."/>
            <person name="Meijer H.J."/>
            <person name="Morris P."/>
            <person name="Nusbaum C."/>
            <person name="Oome S."/>
            <person name="Phillips A.J."/>
            <person name="van Rooyen D."/>
            <person name="Rzeszutek E."/>
            <person name="Saraiva M."/>
            <person name="Secombes C.J."/>
            <person name="Seidl M.F."/>
            <person name="Snel B."/>
            <person name="Stassen J.H."/>
            <person name="Sykes S."/>
            <person name="Tripathy S."/>
            <person name="van den Berg H."/>
            <person name="Vega-Arreguin J.C."/>
            <person name="Wawra S."/>
            <person name="Young S.K."/>
            <person name="Zeng Q."/>
            <person name="Dieguez-Uribeondo J."/>
            <person name="Russ C."/>
            <person name="Tyler B.M."/>
            <person name="van West P."/>
        </authorList>
    </citation>
    <scope>NUCLEOTIDE SEQUENCE [LARGE SCALE GENOMIC DNA]</scope>
    <source>
        <strain evidence="9 10">CBS 223.65</strain>
    </source>
</reference>
<dbReference type="OrthoDB" id="61078at2759"/>
<comment type="similarity">
    <text evidence="1">Belongs to the cytochrome P450 family.</text>
</comment>
<dbReference type="Gene3D" id="1.20.245.10">
    <property type="entry name" value="Lipoxygenase-1, Domain 5"/>
    <property type="match status" value="1"/>
</dbReference>
<dbReference type="PANTHER" id="PTHR24286:SF384">
    <property type="entry name" value="P450, PUTATIVE (EUROFUNG)-RELATED"/>
    <property type="match status" value="1"/>
</dbReference>
<dbReference type="Pfam" id="PF00067">
    <property type="entry name" value="p450"/>
    <property type="match status" value="1"/>
</dbReference>
<dbReference type="AlphaFoldDB" id="A0A067C457"/>
<evidence type="ECO:0000256" key="1">
    <source>
        <dbReference type="ARBA" id="ARBA00010617"/>
    </source>
</evidence>
<dbReference type="InterPro" id="IPR013819">
    <property type="entry name" value="LipOase_C"/>
</dbReference>
<dbReference type="GeneID" id="24131311"/>
<dbReference type="STRING" id="695850.A0A067C457"/>
<dbReference type="OMA" id="CRTFAND"/>
<name>A0A067C457_SAPPC</name>
<evidence type="ECO:0000313" key="9">
    <source>
        <dbReference type="EMBL" id="KDO25288.1"/>
    </source>
</evidence>
<dbReference type="VEuPathDB" id="FungiDB:SPRG_09118"/>
<feature type="domain" description="Lipoxygenase" evidence="8">
    <location>
        <begin position="704"/>
        <end position="867"/>
    </location>
</feature>
<dbReference type="GO" id="GO:0020037">
    <property type="term" value="F:heme binding"/>
    <property type="evidence" value="ECO:0007669"/>
    <property type="project" value="InterPro"/>
</dbReference>
<evidence type="ECO:0000256" key="2">
    <source>
        <dbReference type="ARBA" id="ARBA00022617"/>
    </source>
</evidence>
<feature type="region of interest" description="Disordered" evidence="7">
    <location>
        <begin position="357"/>
        <end position="393"/>
    </location>
</feature>
<dbReference type="KEGG" id="spar:SPRG_09118"/>
<evidence type="ECO:0000256" key="5">
    <source>
        <dbReference type="ARBA" id="ARBA00023004"/>
    </source>
</evidence>
<protein>
    <recommendedName>
        <fullName evidence="8">Lipoxygenase domain-containing protein</fullName>
    </recommendedName>
</protein>
<keyword evidence="5" id="KW-0408">Iron</keyword>
<dbReference type="PANTHER" id="PTHR24286">
    <property type="entry name" value="CYTOCHROME P450 26"/>
    <property type="match status" value="1"/>
</dbReference>